<dbReference type="STRING" id="1235591.CAK95_13610"/>
<evidence type="ECO:0000313" key="1">
    <source>
        <dbReference type="EMBL" id="ARQ00006.1"/>
    </source>
</evidence>
<dbReference type="OrthoDB" id="8080853at2"/>
<keyword evidence="2" id="KW-1185">Reference proteome</keyword>
<protein>
    <submittedName>
        <fullName evidence="1">Uncharacterized protein</fullName>
    </submittedName>
</protein>
<dbReference type="EMBL" id="CP021112">
    <property type="protein sequence ID" value="ARQ00006.1"/>
    <property type="molecule type" value="Genomic_DNA"/>
</dbReference>
<dbReference type="RefSeq" id="WP_086088407.1">
    <property type="nucleotide sequence ID" value="NZ_CP021112.1"/>
</dbReference>
<dbReference type="Proteomes" id="UP000194137">
    <property type="component" value="Chromosome"/>
</dbReference>
<dbReference type="AlphaFoldDB" id="A0A1W6ZRV0"/>
<proteinExistence type="predicted"/>
<sequence>MNERSFYYIGIAFFGMINGIFNPLFFFVFQISVYLMAEPLFGSTAAIAYFSSLMLSTGTVILGGIPAALYERFIGAKNDSTVTSLWIWLAGTAILTLPAIGNFLAIGL</sequence>
<name>A0A1W6ZRV0_9HYPH</name>
<reference evidence="1 2" key="1">
    <citation type="submission" date="2017-05" db="EMBL/GenBank/DDBJ databases">
        <title>Full genome sequence of Pseudorhodoplanes sinuspersici.</title>
        <authorList>
            <person name="Dastgheib S.M.M."/>
            <person name="Shavandi M."/>
            <person name="Tirandaz H."/>
        </authorList>
    </citation>
    <scope>NUCLEOTIDE SEQUENCE [LARGE SCALE GENOMIC DNA]</scope>
    <source>
        <strain evidence="1 2">RIPI110</strain>
    </source>
</reference>
<gene>
    <name evidence="1" type="ORF">CAK95_13610</name>
</gene>
<dbReference type="KEGG" id="psin:CAK95_13610"/>
<evidence type="ECO:0000313" key="2">
    <source>
        <dbReference type="Proteomes" id="UP000194137"/>
    </source>
</evidence>
<accession>A0A1W6ZRV0</accession>
<organism evidence="1 2">
    <name type="scientific">Pseudorhodoplanes sinuspersici</name>
    <dbReference type="NCBI Taxonomy" id="1235591"/>
    <lineage>
        <taxon>Bacteria</taxon>
        <taxon>Pseudomonadati</taxon>
        <taxon>Pseudomonadota</taxon>
        <taxon>Alphaproteobacteria</taxon>
        <taxon>Hyphomicrobiales</taxon>
        <taxon>Pseudorhodoplanes</taxon>
    </lineage>
</organism>